<keyword evidence="8" id="KW-0133">Cell shape</keyword>
<proteinExistence type="predicted"/>
<dbReference type="SUPFAM" id="SSF56601">
    <property type="entry name" value="beta-lactamase/transpeptidase-like"/>
    <property type="match status" value="1"/>
</dbReference>
<keyword evidence="13" id="KW-0961">Cell wall biogenesis/degradation</keyword>
<keyword evidence="10 17" id="KW-1133">Transmembrane helix</keyword>
<dbReference type="InterPro" id="IPR036950">
    <property type="entry name" value="PBP_transglycosylase"/>
</dbReference>
<dbReference type="InterPro" id="IPR012338">
    <property type="entry name" value="Beta-lactam/transpept-like"/>
</dbReference>
<keyword evidence="3" id="KW-0645">Protease</keyword>
<evidence type="ECO:0000256" key="7">
    <source>
        <dbReference type="ARBA" id="ARBA00022801"/>
    </source>
</evidence>
<evidence type="ECO:0000256" key="14">
    <source>
        <dbReference type="ARBA" id="ARBA00034000"/>
    </source>
</evidence>
<dbReference type="Pfam" id="PF00912">
    <property type="entry name" value="Transgly"/>
    <property type="match status" value="1"/>
</dbReference>
<keyword evidence="4" id="KW-0328">Glycosyltransferase</keyword>
<dbReference type="Proteomes" id="UP001519345">
    <property type="component" value="Unassembled WGS sequence"/>
</dbReference>
<evidence type="ECO:0000259" key="19">
    <source>
        <dbReference type="Pfam" id="PF00912"/>
    </source>
</evidence>
<evidence type="ECO:0000256" key="9">
    <source>
        <dbReference type="ARBA" id="ARBA00022984"/>
    </source>
</evidence>
<evidence type="ECO:0000256" key="4">
    <source>
        <dbReference type="ARBA" id="ARBA00022676"/>
    </source>
</evidence>
<dbReference type="InterPro" id="IPR050396">
    <property type="entry name" value="Glycosyltr_51/Transpeptidase"/>
</dbReference>
<keyword evidence="11 17" id="KW-0472">Membrane</keyword>
<evidence type="ECO:0000313" key="21">
    <source>
        <dbReference type="Proteomes" id="UP001519345"/>
    </source>
</evidence>
<dbReference type="EMBL" id="JAGGKX010000003">
    <property type="protein sequence ID" value="MBP1968915.1"/>
    <property type="molecule type" value="Genomic_DNA"/>
</dbReference>
<evidence type="ECO:0000256" key="6">
    <source>
        <dbReference type="ARBA" id="ARBA00022692"/>
    </source>
</evidence>
<comment type="catalytic activity">
    <reaction evidence="14">
        <text>Preferential cleavage: (Ac)2-L-Lys-D-Ala-|-D-Ala. Also transpeptidation of peptidyl-alanyl moieties that are N-acyl substituents of D-alanine.</text>
        <dbReference type="EC" id="3.4.16.4"/>
    </reaction>
</comment>
<keyword evidence="21" id="KW-1185">Reference proteome</keyword>
<evidence type="ECO:0000256" key="13">
    <source>
        <dbReference type="ARBA" id="ARBA00023316"/>
    </source>
</evidence>
<dbReference type="Gene3D" id="3.90.1310.40">
    <property type="match status" value="1"/>
</dbReference>
<dbReference type="Gene3D" id="1.10.3810.10">
    <property type="entry name" value="Biosynthetic peptidoglycan transglycosylase-like"/>
    <property type="match status" value="1"/>
</dbReference>
<evidence type="ECO:0000256" key="10">
    <source>
        <dbReference type="ARBA" id="ARBA00022989"/>
    </source>
</evidence>
<evidence type="ECO:0000256" key="2">
    <source>
        <dbReference type="ARBA" id="ARBA00022645"/>
    </source>
</evidence>
<dbReference type="PANTHER" id="PTHR32282:SF32">
    <property type="entry name" value="PENICILLIN-BINDING PROTEIN 2A"/>
    <property type="match status" value="1"/>
</dbReference>
<dbReference type="Pfam" id="PF00905">
    <property type="entry name" value="Transpeptidase"/>
    <property type="match status" value="1"/>
</dbReference>
<keyword evidence="5" id="KW-0808">Transferase</keyword>
<keyword evidence="7" id="KW-0378">Hydrolase</keyword>
<keyword evidence="2" id="KW-0121">Carboxypeptidase</keyword>
<feature type="domain" description="Penicillin-binding protein transpeptidase" evidence="18">
    <location>
        <begin position="424"/>
        <end position="680"/>
    </location>
</feature>
<accession>A0ABS4IE59</accession>
<reference evidence="20 21" key="1">
    <citation type="submission" date="2021-03" db="EMBL/GenBank/DDBJ databases">
        <title>Genomic Encyclopedia of Type Strains, Phase IV (KMG-IV): sequencing the most valuable type-strain genomes for metagenomic binning, comparative biology and taxonomic classification.</title>
        <authorList>
            <person name="Goeker M."/>
        </authorList>
    </citation>
    <scope>NUCLEOTIDE SEQUENCE [LARGE SCALE GENOMIC DNA]</scope>
    <source>
        <strain evidence="20 21">DSM 25609</strain>
    </source>
</reference>
<evidence type="ECO:0000256" key="5">
    <source>
        <dbReference type="ARBA" id="ARBA00022679"/>
    </source>
</evidence>
<keyword evidence="9" id="KW-0573">Peptidoglycan synthesis</keyword>
<dbReference type="PANTHER" id="PTHR32282">
    <property type="entry name" value="BINDING PROTEIN TRANSPEPTIDASE, PUTATIVE-RELATED"/>
    <property type="match status" value="1"/>
</dbReference>
<evidence type="ECO:0000256" key="12">
    <source>
        <dbReference type="ARBA" id="ARBA00023268"/>
    </source>
</evidence>
<gene>
    <name evidence="20" type="ORF">J2Z83_001009</name>
</gene>
<evidence type="ECO:0000256" key="11">
    <source>
        <dbReference type="ARBA" id="ARBA00023136"/>
    </source>
</evidence>
<protein>
    <submittedName>
        <fullName evidence="20">Penicillin-binding protein</fullName>
    </submittedName>
</protein>
<evidence type="ECO:0000259" key="18">
    <source>
        <dbReference type="Pfam" id="PF00905"/>
    </source>
</evidence>
<keyword evidence="1" id="KW-1003">Cell membrane</keyword>
<feature type="region of interest" description="Disordered" evidence="16">
    <location>
        <begin position="919"/>
        <end position="957"/>
    </location>
</feature>
<feature type="compositionally biased region" description="Polar residues" evidence="16">
    <location>
        <begin position="855"/>
        <end position="868"/>
    </location>
</feature>
<dbReference type="Gene3D" id="2.60.40.10">
    <property type="entry name" value="Immunoglobulins"/>
    <property type="match status" value="1"/>
</dbReference>
<dbReference type="InterPro" id="IPR001264">
    <property type="entry name" value="Glyco_trans_51"/>
</dbReference>
<keyword evidence="6 17" id="KW-0812">Transmembrane</keyword>
<evidence type="ECO:0000256" key="3">
    <source>
        <dbReference type="ARBA" id="ARBA00022670"/>
    </source>
</evidence>
<feature type="transmembrane region" description="Helical" evidence="17">
    <location>
        <begin position="33"/>
        <end position="61"/>
    </location>
</feature>
<evidence type="ECO:0000256" key="16">
    <source>
        <dbReference type="SAM" id="MobiDB-lite"/>
    </source>
</evidence>
<dbReference type="Gene3D" id="3.40.710.10">
    <property type="entry name" value="DD-peptidase/beta-lactamase superfamily"/>
    <property type="match status" value="1"/>
</dbReference>
<organism evidence="20 21">
    <name type="scientific">Virgibacillus natechei</name>
    <dbReference type="NCBI Taxonomy" id="1216297"/>
    <lineage>
        <taxon>Bacteria</taxon>
        <taxon>Bacillati</taxon>
        <taxon>Bacillota</taxon>
        <taxon>Bacilli</taxon>
        <taxon>Bacillales</taxon>
        <taxon>Bacillaceae</taxon>
        <taxon>Virgibacillus</taxon>
    </lineage>
</organism>
<keyword evidence="12" id="KW-0511">Multifunctional enzyme</keyword>
<dbReference type="RefSeq" id="WP_209462129.1">
    <property type="nucleotide sequence ID" value="NZ_CP110224.1"/>
</dbReference>
<feature type="region of interest" description="Disordered" evidence="16">
    <location>
        <begin position="830"/>
        <end position="868"/>
    </location>
</feature>
<feature type="compositionally biased region" description="Acidic residues" evidence="16">
    <location>
        <begin position="933"/>
        <end position="957"/>
    </location>
</feature>
<dbReference type="InterPro" id="IPR023346">
    <property type="entry name" value="Lysozyme-like_dom_sf"/>
</dbReference>
<evidence type="ECO:0000256" key="17">
    <source>
        <dbReference type="SAM" id="Phobius"/>
    </source>
</evidence>
<name>A0ABS4IE59_9BACI</name>
<sequence length="957" mass="106284">MDLKETFYKYKQKLTDTWSTGKIQRSSRITYDVFWNVILLFAVVGFIGLFFAGGIGAGYFASLVQDESVRSYEEMEQDIYDYTETTQLYFANEAYLGDIRAEIHRDETTLENVSETLINAVIATEDEYFEVHQGVVPKAIIRAALQDALNADMQTGGSTLTQQLIKNQMLTNEVSFERKAKEILLALRVERFFEKDEILQAYLNIVPYGRDSSGRNIAGVQTAAQGVFGVDADEVNLTQAAYLAGLPQSPTSYTPFTNHGEQKDEEGLQAGLNRMNTVLHRMYLADFITEEEYEEALEYDLVADFAESSPLSTQEYPSLTFELQERAQDIIMKLLAEDDGYTMEDLDENEDLKEEYEILAERDLRHKGYEIHSTIDKEIHDGMQEVTQNFDNFGPDTVTNIQVVGEDGEEETAEIEQQVQAGGILIENSSGKIISFVGNRDYSEESQLNYATNAKRSIGSTIKPLLVYAPAMDKGAVQPGTPVADVELDIQFPGQEFSPPSNYSDSHYGLVSTRDALSNSYNVSTTRVYSQIIEDDPGDYIRDMGITSITDEEFHYPSLSIGGTTTGVTLEENTNAFSTFGNDGNFADAYMIEEIRTADGESLYEHESETRDVFSPQTNYLTIDILRDVLTEGTGTYVDSQLAYSGVDWAGKTGTSQNWEDVLFMGTNPNVTFGTWMGYDTPDQLYRESDPQGHSQSVQKFWAELVNSATDTDPELMAPENNFERPDGIVERSYCAISGMLPSDLCEEAGLVQTDLFNSEFVPTETDDSLIQGDSSVTVNGNSIQAGSNTPSEFAEGDGLSFNPEFLERNGYDELNSITELFPRTNRDSWENIGIPNGGMNDAIEDDGNDPEAPTSLSTSDSNITWNESSSNDVVGYRIFSASNSGDDFSLMGNTTGTSYSIGDDNAVYHVRAVDYFGRESSPSSEIMVGDTSDSEDETADEDQDDENSDDDNDDDD</sequence>
<comment type="catalytic activity">
    <reaction evidence="15">
        <text>[GlcNAc-(1-&gt;4)-Mur2Ac(oyl-L-Ala-gamma-D-Glu-L-Lys-D-Ala-D-Ala)](n)-di-trans,octa-cis-undecaprenyl diphosphate + beta-D-GlcNAc-(1-&gt;4)-Mur2Ac(oyl-L-Ala-gamma-D-Glu-L-Lys-D-Ala-D-Ala)-di-trans,octa-cis-undecaprenyl diphosphate = [GlcNAc-(1-&gt;4)-Mur2Ac(oyl-L-Ala-gamma-D-Glu-L-Lys-D-Ala-D-Ala)](n+1)-di-trans,octa-cis-undecaprenyl diphosphate + di-trans,octa-cis-undecaprenyl diphosphate + H(+)</text>
        <dbReference type="Rhea" id="RHEA:23708"/>
        <dbReference type="Rhea" id="RHEA-COMP:9602"/>
        <dbReference type="Rhea" id="RHEA-COMP:9603"/>
        <dbReference type="ChEBI" id="CHEBI:15378"/>
        <dbReference type="ChEBI" id="CHEBI:58405"/>
        <dbReference type="ChEBI" id="CHEBI:60033"/>
        <dbReference type="ChEBI" id="CHEBI:78435"/>
        <dbReference type="EC" id="2.4.99.28"/>
    </reaction>
</comment>
<dbReference type="InterPro" id="IPR001460">
    <property type="entry name" value="PCN-bd_Tpept"/>
</dbReference>
<dbReference type="InterPro" id="IPR013783">
    <property type="entry name" value="Ig-like_fold"/>
</dbReference>
<evidence type="ECO:0000313" key="20">
    <source>
        <dbReference type="EMBL" id="MBP1968915.1"/>
    </source>
</evidence>
<feature type="domain" description="Glycosyl transferase family 51" evidence="19">
    <location>
        <begin position="96"/>
        <end position="282"/>
    </location>
</feature>
<comment type="caution">
    <text evidence="20">The sequence shown here is derived from an EMBL/GenBank/DDBJ whole genome shotgun (WGS) entry which is preliminary data.</text>
</comment>
<dbReference type="SUPFAM" id="SSF53955">
    <property type="entry name" value="Lysozyme-like"/>
    <property type="match status" value="1"/>
</dbReference>
<evidence type="ECO:0000256" key="1">
    <source>
        <dbReference type="ARBA" id="ARBA00022475"/>
    </source>
</evidence>
<evidence type="ECO:0000256" key="8">
    <source>
        <dbReference type="ARBA" id="ARBA00022960"/>
    </source>
</evidence>
<evidence type="ECO:0000256" key="15">
    <source>
        <dbReference type="ARBA" id="ARBA00049902"/>
    </source>
</evidence>